<protein>
    <submittedName>
        <fullName evidence="1">Uncharacterized protein</fullName>
    </submittedName>
</protein>
<organism evidence="1 2">
    <name type="scientific">Drechslerella dactyloides</name>
    <name type="common">Nematode-trapping fungus</name>
    <name type="synonym">Arthrobotrys dactyloides</name>
    <dbReference type="NCBI Taxonomy" id="74499"/>
    <lineage>
        <taxon>Eukaryota</taxon>
        <taxon>Fungi</taxon>
        <taxon>Dikarya</taxon>
        <taxon>Ascomycota</taxon>
        <taxon>Pezizomycotina</taxon>
        <taxon>Orbiliomycetes</taxon>
        <taxon>Orbiliales</taxon>
        <taxon>Orbiliaceae</taxon>
        <taxon>Drechslerella</taxon>
    </lineage>
</organism>
<evidence type="ECO:0000313" key="2">
    <source>
        <dbReference type="Proteomes" id="UP001221413"/>
    </source>
</evidence>
<comment type="caution">
    <text evidence="1">The sequence shown here is derived from an EMBL/GenBank/DDBJ whole genome shotgun (WGS) entry which is preliminary data.</text>
</comment>
<reference evidence="1" key="1">
    <citation type="submission" date="2023-01" db="EMBL/GenBank/DDBJ databases">
        <title>The chitinases involved in constricting ring structure development in the nematode-trapping fungus Drechslerella dactyloides.</title>
        <authorList>
            <person name="Wang R."/>
            <person name="Zhang L."/>
            <person name="Tang P."/>
            <person name="Li S."/>
            <person name="Liang L."/>
        </authorList>
    </citation>
    <scope>NUCLEOTIDE SEQUENCE</scope>
    <source>
        <strain evidence="1">YMF1.00031</strain>
    </source>
</reference>
<proteinExistence type="predicted"/>
<sequence>MQTTAALLSYSTPRGLDSNANGYKRETNLSSGAETVVGALMDRSLTKLGADYAESVDILRVTANWRNPMAGLVDPLRTARKSLKLFTPLGTGQYGGEKVHPSLESR</sequence>
<gene>
    <name evidence="1" type="ORF">Dda_8991</name>
</gene>
<dbReference type="EMBL" id="JAQGDS010000014">
    <property type="protein sequence ID" value="KAJ6256156.1"/>
    <property type="molecule type" value="Genomic_DNA"/>
</dbReference>
<name>A0AAD6ISI3_DREDA</name>
<keyword evidence="2" id="KW-1185">Reference proteome</keyword>
<evidence type="ECO:0000313" key="1">
    <source>
        <dbReference type="EMBL" id="KAJ6256156.1"/>
    </source>
</evidence>
<dbReference type="AlphaFoldDB" id="A0AAD6ISI3"/>
<accession>A0AAD6ISI3</accession>
<dbReference type="Proteomes" id="UP001221413">
    <property type="component" value="Unassembled WGS sequence"/>
</dbReference>